<dbReference type="HOGENOM" id="CLU_024566_7_1_4"/>
<dbReference type="Pfam" id="PF03747">
    <property type="entry name" value="ADP_ribosyl_GH"/>
    <property type="match status" value="1"/>
</dbReference>
<dbReference type="PANTHER" id="PTHR16222:SF24">
    <property type="entry name" value="ADP-RIBOSYLHYDROLASE ARH3"/>
    <property type="match status" value="1"/>
</dbReference>
<dbReference type="GO" id="GO:0047407">
    <property type="term" value="F:ADP-ribosyl-[dinitrogen reductase] hydrolase activity"/>
    <property type="evidence" value="ECO:0007669"/>
    <property type="project" value="UniProtKB-EC"/>
</dbReference>
<dbReference type="GO" id="GO:0046872">
    <property type="term" value="F:metal ion binding"/>
    <property type="evidence" value="ECO:0007669"/>
    <property type="project" value="UniProtKB-KW"/>
</dbReference>
<evidence type="ECO:0000313" key="4">
    <source>
        <dbReference type="EMBL" id="CAL95261.1"/>
    </source>
</evidence>
<dbReference type="STRING" id="62928.azo2644"/>
<keyword evidence="5" id="KW-1185">Reference proteome</keyword>
<evidence type="ECO:0000256" key="2">
    <source>
        <dbReference type="ARBA" id="ARBA00022801"/>
    </source>
</evidence>
<accession>A1K8V6</accession>
<keyword evidence="3" id="KW-0479">Metal-binding</keyword>
<dbReference type="InterPro" id="IPR036705">
    <property type="entry name" value="Ribosyl_crysJ1_sf"/>
</dbReference>
<comment type="similarity">
    <text evidence="1">Belongs to the ADP-ribosylglycohydrolase family.</text>
</comment>
<gene>
    <name evidence="4" type="primary">draG2</name>
    <name evidence="4" type="ordered locus">azo2644</name>
</gene>
<dbReference type="InterPro" id="IPR050792">
    <property type="entry name" value="ADP-ribosylglycohydrolase"/>
</dbReference>
<evidence type="ECO:0000256" key="3">
    <source>
        <dbReference type="PIRSR" id="PIRSR605502-1"/>
    </source>
</evidence>
<feature type="binding site" evidence="3">
    <location>
        <position position="310"/>
    </location>
    <ligand>
        <name>Mg(2+)</name>
        <dbReference type="ChEBI" id="CHEBI:18420"/>
        <label>1</label>
    </ligand>
</feature>
<name>A1K8V6_AZOSB</name>
<sequence>MRNPSAPNPARDPRDRFRACLLGGAVGDALGAPVEFQNYDRIVATYGRDGIREMAPAYGRRGAVTDDTQMALFTAEGLLRAHARDCVGQPCHRPRELAAAYQRWLHTQGVSHPLQHGILDGWLVTVPALFARRAPGNTCLTALGQMRTLDEVVATNDSKGCGGVMRVAPVGMYLAAQPASDNLDTAVARAFALGCDAAAVTHGHPAGQLAAGAFAALVLCLLRDQPFERAIDATLTRLQQLPGHEETLAALEAATNLATTEGFTHEALRVLGEGWIAEEALAIGLYCALTAPDFERGIIRAVTHDGDSDSTGLIAGHLLGAIHGPDSLPERWLTALELRQELEQVADDLSQCGQWFPTSGRGALAAALTRYPVA</sequence>
<keyword evidence="3" id="KW-0460">Magnesium</keyword>
<dbReference type="InterPro" id="IPR005502">
    <property type="entry name" value="Ribosyl_crysJ1"/>
</dbReference>
<dbReference type="EC" id="3.2.2.24" evidence="4"/>
<dbReference type="PANTHER" id="PTHR16222">
    <property type="entry name" value="ADP-RIBOSYLGLYCOHYDROLASE"/>
    <property type="match status" value="1"/>
</dbReference>
<feature type="binding site" evidence="3">
    <location>
        <position position="309"/>
    </location>
    <ligand>
        <name>Mg(2+)</name>
        <dbReference type="ChEBI" id="CHEBI:18420"/>
        <label>1</label>
    </ligand>
</feature>
<organism evidence="4 5">
    <name type="scientific">Azoarcus sp. (strain BH72)</name>
    <dbReference type="NCBI Taxonomy" id="418699"/>
    <lineage>
        <taxon>Bacteria</taxon>
        <taxon>Pseudomonadati</taxon>
        <taxon>Pseudomonadota</taxon>
        <taxon>Betaproteobacteria</taxon>
        <taxon>Rhodocyclales</taxon>
        <taxon>Zoogloeaceae</taxon>
        <taxon>Azoarcus</taxon>
    </lineage>
</organism>
<evidence type="ECO:0000313" key="5">
    <source>
        <dbReference type="Proteomes" id="UP000002588"/>
    </source>
</evidence>
<protein>
    <submittedName>
        <fullName evidence="4">ADP-ribosyl-[dinitrogen reductase] hydrolase</fullName>
        <ecNumber evidence="4">3.2.2.24</ecNumber>
    </submittedName>
</protein>
<feature type="binding site" evidence="3">
    <location>
        <position position="65"/>
    </location>
    <ligand>
        <name>Mg(2+)</name>
        <dbReference type="ChEBI" id="CHEBI:18420"/>
        <label>1</label>
    </ligand>
</feature>
<dbReference type="SUPFAM" id="SSF101478">
    <property type="entry name" value="ADP-ribosylglycohydrolase"/>
    <property type="match status" value="1"/>
</dbReference>
<dbReference type="Gene3D" id="1.10.4080.10">
    <property type="entry name" value="ADP-ribosylation/Crystallin J1"/>
    <property type="match status" value="1"/>
</dbReference>
<feature type="binding site" evidence="3">
    <location>
        <position position="307"/>
    </location>
    <ligand>
        <name>Mg(2+)</name>
        <dbReference type="ChEBI" id="CHEBI:18420"/>
        <label>1</label>
    </ligand>
</feature>
<dbReference type="EMBL" id="AM406670">
    <property type="protein sequence ID" value="CAL95261.1"/>
    <property type="molecule type" value="Genomic_DNA"/>
</dbReference>
<proteinExistence type="inferred from homology"/>
<comment type="cofactor">
    <cofactor evidence="3">
        <name>Mg(2+)</name>
        <dbReference type="ChEBI" id="CHEBI:18420"/>
    </cofactor>
    <text evidence="3">Binds 2 magnesium ions per subunit.</text>
</comment>
<keyword evidence="2 4" id="KW-0378">Hydrolase</keyword>
<keyword evidence="4" id="KW-0326">Glycosidase</keyword>
<reference evidence="4 5" key="1">
    <citation type="journal article" date="2006" name="Nat. Biotechnol.">
        <title>Complete genome of the mutualistic, N2-fixing grass endophyte Azoarcus sp. strain BH72.</title>
        <authorList>
            <person name="Krause A."/>
            <person name="Ramakumar A."/>
            <person name="Bartels D."/>
            <person name="Battistoni F."/>
            <person name="Bekel T."/>
            <person name="Boch J."/>
            <person name="Boehm M."/>
            <person name="Friedrich F."/>
            <person name="Hurek T."/>
            <person name="Krause L."/>
            <person name="Linke B."/>
            <person name="McHardy A.C."/>
            <person name="Sarkar A."/>
            <person name="Schneiker S."/>
            <person name="Syed A.A."/>
            <person name="Thauer R."/>
            <person name="Vorhoelter F.-J."/>
            <person name="Weidner S."/>
            <person name="Puehler A."/>
            <person name="Reinhold-Hurek B."/>
            <person name="Kaiser O."/>
            <person name="Goesmann A."/>
        </authorList>
    </citation>
    <scope>NUCLEOTIDE SEQUENCE [LARGE SCALE GENOMIC DNA]</scope>
    <source>
        <strain evidence="4 5">BH72</strain>
    </source>
</reference>
<dbReference type="KEGG" id="azo:azo2644"/>
<feature type="binding site" evidence="3">
    <location>
        <position position="67"/>
    </location>
    <ligand>
        <name>Mg(2+)</name>
        <dbReference type="ChEBI" id="CHEBI:18420"/>
        <label>1</label>
    </ligand>
</feature>
<evidence type="ECO:0000256" key="1">
    <source>
        <dbReference type="ARBA" id="ARBA00010702"/>
    </source>
</evidence>
<dbReference type="eggNOG" id="COG1397">
    <property type="taxonomic scope" value="Bacteria"/>
</dbReference>
<dbReference type="AlphaFoldDB" id="A1K8V6"/>
<feature type="binding site" evidence="3">
    <location>
        <position position="66"/>
    </location>
    <ligand>
        <name>Mg(2+)</name>
        <dbReference type="ChEBI" id="CHEBI:18420"/>
        <label>1</label>
    </ligand>
</feature>
<dbReference type="Proteomes" id="UP000002588">
    <property type="component" value="Chromosome"/>
</dbReference>
<dbReference type="RefSeq" id="WP_011766371.1">
    <property type="nucleotide sequence ID" value="NC_008702.1"/>
</dbReference>